<evidence type="ECO:0000256" key="2">
    <source>
        <dbReference type="ARBA" id="ARBA00022475"/>
    </source>
</evidence>
<dbReference type="Pfam" id="PF01943">
    <property type="entry name" value="Polysacc_synt"/>
    <property type="match status" value="1"/>
</dbReference>
<name>A0ABU9KVT9_9FLAO</name>
<evidence type="ECO:0000256" key="1">
    <source>
        <dbReference type="ARBA" id="ARBA00004651"/>
    </source>
</evidence>
<keyword evidence="3 6" id="KW-0812">Transmembrane</keyword>
<feature type="transmembrane region" description="Helical" evidence="6">
    <location>
        <begin position="330"/>
        <end position="350"/>
    </location>
</feature>
<reference evidence="7 8" key="1">
    <citation type="submission" date="2024-04" db="EMBL/GenBank/DDBJ databases">
        <title>whole genome sequencing of Lutimonas vermicola strain IMCC1616.</title>
        <authorList>
            <person name="Bae S.S."/>
        </authorList>
    </citation>
    <scope>NUCLEOTIDE SEQUENCE [LARGE SCALE GENOMIC DNA]</scope>
    <source>
        <strain evidence="7 8">IMCC1616</strain>
    </source>
</reference>
<feature type="transmembrane region" description="Helical" evidence="6">
    <location>
        <begin position="425"/>
        <end position="442"/>
    </location>
</feature>
<evidence type="ECO:0000313" key="8">
    <source>
        <dbReference type="Proteomes" id="UP001474120"/>
    </source>
</evidence>
<keyword evidence="5 6" id="KW-0472">Membrane</keyword>
<feature type="transmembrane region" description="Helical" evidence="6">
    <location>
        <begin position="390"/>
        <end position="413"/>
    </location>
</feature>
<comment type="subcellular location">
    <subcellularLocation>
        <location evidence="1">Cell membrane</location>
        <topology evidence="1">Multi-pass membrane protein</topology>
    </subcellularLocation>
</comment>
<keyword evidence="8" id="KW-1185">Reference proteome</keyword>
<organism evidence="7 8">
    <name type="scientific">Lutimonas vermicola</name>
    <dbReference type="NCBI Taxonomy" id="414288"/>
    <lineage>
        <taxon>Bacteria</taxon>
        <taxon>Pseudomonadati</taxon>
        <taxon>Bacteroidota</taxon>
        <taxon>Flavobacteriia</taxon>
        <taxon>Flavobacteriales</taxon>
        <taxon>Flavobacteriaceae</taxon>
        <taxon>Lutimonas</taxon>
    </lineage>
</organism>
<feature type="transmembrane region" description="Helical" evidence="6">
    <location>
        <begin position="179"/>
        <end position="198"/>
    </location>
</feature>
<dbReference type="Proteomes" id="UP001474120">
    <property type="component" value="Unassembled WGS sequence"/>
</dbReference>
<evidence type="ECO:0000256" key="4">
    <source>
        <dbReference type="ARBA" id="ARBA00022989"/>
    </source>
</evidence>
<dbReference type="PANTHER" id="PTHR30250:SF11">
    <property type="entry name" value="O-ANTIGEN TRANSPORTER-RELATED"/>
    <property type="match status" value="1"/>
</dbReference>
<feature type="transmembrane region" description="Helical" evidence="6">
    <location>
        <begin position="152"/>
        <end position="173"/>
    </location>
</feature>
<protein>
    <submittedName>
        <fullName evidence="7">Oligosaccharide flippase family protein</fullName>
    </submittedName>
</protein>
<comment type="caution">
    <text evidence="7">The sequence shown here is derived from an EMBL/GenBank/DDBJ whole genome shotgun (WGS) entry which is preliminary data.</text>
</comment>
<feature type="transmembrane region" description="Helical" evidence="6">
    <location>
        <begin position="38"/>
        <end position="58"/>
    </location>
</feature>
<dbReference type="InterPro" id="IPR050833">
    <property type="entry name" value="Poly_Biosynth_Transport"/>
</dbReference>
<feature type="transmembrane region" description="Helical" evidence="6">
    <location>
        <begin position="301"/>
        <end position="318"/>
    </location>
</feature>
<gene>
    <name evidence="7" type="ORF">AABB81_00120</name>
</gene>
<keyword evidence="2" id="KW-1003">Cell membrane</keyword>
<dbReference type="EMBL" id="JBCDNA010000001">
    <property type="protein sequence ID" value="MEL4454280.1"/>
    <property type="molecule type" value="Genomic_DNA"/>
</dbReference>
<feature type="transmembrane region" description="Helical" evidence="6">
    <location>
        <begin position="362"/>
        <end position="384"/>
    </location>
</feature>
<feature type="transmembrane region" description="Helical" evidence="6">
    <location>
        <begin position="218"/>
        <end position="236"/>
    </location>
</feature>
<keyword evidence="4 6" id="KW-1133">Transmembrane helix</keyword>
<feature type="transmembrane region" description="Helical" evidence="6">
    <location>
        <begin position="122"/>
        <end position="140"/>
    </location>
</feature>
<accession>A0ABU9KVT9</accession>
<feature type="transmembrane region" description="Helical" evidence="6">
    <location>
        <begin position="448"/>
        <end position="468"/>
    </location>
</feature>
<evidence type="ECO:0000256" key="6">
    <source>
        <dbReference type="SAM" id="Phobius"/>
    </source>
</evidence>
<evidence type="ECO:0000313" key="7">
    <source>
        <dbReference type="EMBL" id="MEL4454280.1"/>
    </source>
</evidence>
<dbReference type="RefSeq" id="WP_342157784.1">
    <property type="nucleotide sequence ID" value="NZ_JBCDNA010000001.1"/>
</dbReference>
<proteinExistence type="predicted"/>
<dbReference type="InterPro" id="IPR002797">
    <property type="entry name" value="Polysacc_synth"/>
</dbReference>
<dbReference type="PANTHER" id="PTHR30250">
    <property type="entry name" value="PST FAMILY PREDICTED COLANIC ACID TRANSPORTER"/>
    <property type="match status" value="1"/>
</dbReference>
<evidence type="ECO:0000256" key="5">
    <source>
        <dbReference type="ARBA" id="ARBA00023136"/>
    </source>
</evidence>
<sequence length="485" mass="55629">MGIVFKQSFNNTLILFLGFAIGGINVLFLYTHFLEAEYFGLITFLLSSANMIMPLLVFGMQHTIIKFFSAYQHKEEQDGFLLTALLLPMLIIIPLSIIGVLFYHQIAEYLARENIIIEKYTYTIFFTSIFMGYFEIFYAWSRVQMRSVFGNFIKEVFARICISFLLLAVFLDWIDGEQFVYAVVIVYFLRMIIMKLYAFRIYFPEIKWTGLPKNIKQILSFSLYIIMAGSAGTILLEIDKFMIPQMKQIAEVAYYSVGVYIASVIGIPSRAMQQIINPITARELNRNNLEEVKSLYKKSSLNLLIVGGLLFLLINTNIQELYKIIDKPEYTVGIYVVLVISISELIKLSLGTNGAILTNSRYYRILFYYAIGMAVSVVILNRILIDYMGIQGAALATLIVVLIFSLLRIFYVNMKMKMQPFGSKTGLLLIVIGALFFVFYFVPLPFNAYLNILIRSCLVTGVFIYLVIKLKLSSEMNQVFDKYLG</sequence>
<evidence type="ECO:0000256" key="3">
    <source>
        <dbReference type="ARBA" id="ARBA00022692"/>
    </source>
</evidence>
<feature type="transmembrane region" description="Helical" evidence="6">
    <location>
        <begin position="248"/>
        <end position="267"/>
    </location>
</feature>
<feature type="transmembrane region" description="Helical" evidence="6">
    <location>
        <begin position="79"/>
        <end position="102"/>
    </location>
</feature>
<feature type="transmembrane region" description="Helical" evidence="6">
    <location>
        <begin position="12"/>
        <end position="32"/>
    </location>
</feature>